<name>A0A3B0SLS1_9ZZZZ</name>
<protein>
    <recommendedName>
        <fullName evidence="1">PhoU domain-containing protein</fullName>
    </recommendedName>
</protein>
<dbReference type="GO" id="GO:0030643">
    <property type="term" value="P:intracellular phosphate ion homeostasis"/>
    <property type="evidence" value="ECO:0007669"/>
    <property type="project" value="InterPro"/>
</dbReference>
<sequence length="224" mass="24795">MVLDFFRSQPQSSLDEVELKLVEMLHFGRQVFDAANAAVFGGGKSKAAKREVRGTDQEINALQAEVRRLLVLHAAANPAFDLALVLSYMSVVKDAERVGDYAKNLYDLAKYGADFSTFDDVDDLAGYRDAVGQLIDDVAAVFGNRDGEAAQRLIDKADGFLSEYDALVKKAYRSDGVASEAVARALYFRFLKRITAHCMNLLTALVAPVDRLDRYDETPEDRDV</sequence>
<dbReference type="AlphaFoldDB" id="A0A3B0SLS1"/>
<dbReference type="Gene3D" id="1.20.58.220">
    <property type="entry name" value="Phosphate transport system protein phou homolog 2, domain 2"/>
    <property type="match status" value="1"/>
</dbReference>
<feature type="domain" description="PhoU" evidence="1">
    <location>
        <begin position="22"/>
        <end position="106"/>
    </location>
</feature>
<dbReference type="GO" id="GO:0045936">
    <property type="term" value="P:negative regulation of phosphate metabolic process"/>
    <property type="evidence" value="ECO:0007669"/>
    <property type="project" value="InterPro"/>
</dbReference>
<proteinExistence type="predicted"/>
<dbReference type="InterPro" id="IPR028366">
    <property type="entry name" value="PhoU"/>
</dbReference>
<reference evidence="2" key="1">
    <citation type="submission" date="2018-06" db="EMBL/GenBank/DDBJ databases">
        <authorList>
            <person name="Zhirakovskaya E."/>
        </authorList>
    </citation>
    <scope>NUCLEOTIDE SEQUENCE</scope>
</reference>
<dbReference type="EMBL" id="UOEK01000311">
    <property type="protein sequence ID" value="VAW05173.1"/>
    <property type="molecule type" value="Genomic_DNA"/>
</dbReference>
<dbReference type="InterPro" id="IPR038078">
    <property type="entry name" value="PhoU-like_sf"/>
</dbReference>
<accession>A0A3B0SLS1</accession>
<dbReference type="PANTHER" id="PTHR42930:SF3">
    <property type="entry name" value="PHOSPHATE-SPECIFIC TRANSPORT SYSTEM ACCESSORY PROTEIN PHOU"/>
    <property type="match status" value="1"/>
</dbReference>
<dbReference type="SUPFAM" id="SSF109755">
    <property type="entry name" value="PhoU-like"/>
    <property type="match status" value="1"/>
</dbReference>
<dbReference type="InterPro" id="IPR026022">
    <property type="entry name" value="PhoU_dom"/>
</dbReference>
<evidence type="ECO:0000259" key="1">
    <source>
        <dbReference type="Pfam" id="PF01895"/>
    </source>
</evidence>
<dbReference type="PANTHER" id="PTHR42930">
    <property type="entry name" value="PHOSPHATE-SPECIFIC TRANSPORT SYSTEM ACCESSORY PROTEIN PHOU"/>
    <property type="match status" value="1"/>
</dbReference>
<gene>
    <name evidence="2" type="ORF">MNBD_ACTINO02-2165</name>
</gene>
<evidence type="ECO:0000313" key="2">
    <source>
        <dbReference type="EMBL" id="VAW05173.1"/>
    </source>
</evidence>
<organism evidence="2">
    <name type="scientific">hydrothermal vent metagenome</name>
    <dbReference type="NCBI Taxonomy" id="652676"/>
    <lineage>
        <taxon>unclassified sequences</taxon>
        <taxon>metagenomes</taxon>
        <taxon>ecological metagenomes</taxon>
    </lineage>
</organism>
<dbReference type="Pfam" id="PF01895">
    <property type="entry name" value="PhoU"/>
    <property type="match status" value="1"/>
</dbReference>